<evidence type="ECO:0000256" key="6">
    <source>
        <dbReference type="ARBA" id="ARBA00039101"/>
    </source>
</evidence>
<reference evidence="12 13" key="1">
    <citation type="submission" date="2016-11" db="EMBL/GenBank/DDBJ databases">
        <authorList>
            <person name="Jaros S."/>
            <person name="Januszkiewicz K."/>
            <person name="Wedrychowicz H."/>
        </authorList>
    </citation>
    <scope>NUCLEOTIDE SEQUENCE [LARGE SCALE GENOMIC DNA]</scope>
    <source>
        <strain evidence="12 13">DSM 45627</strain>
    </source>
</reference>
<dbReference type="Gene3D" id="3.40.50.720">
    <property type="entry name" value="NAD(P)-binding Rossmann-like Domain"/>
    <property type="match status" value="1"/>
</dbReference>
<feature type="binding site" evidence="9">
    <location>
        <position position="212"/>
    </location>
    <ligand>
        <name>D-dopa</name>
        <dbReference type="ChEBI" id="CHEBI:149689"/>
    </ligand>
</feature>
<dbReference type="GO" id="GO:0071949">
    <property type="term" value="F:FAD binding"/>
    <property type="evidence" value="ECO:0007669"/>
    <property type="project" value="InterPro"/>
</dbReference>
<keyword evidence="5" id="KW-0560">Oxidoreductase</keyword>
<keyword evidence="4 9" id="KW-0274">FAD</keyword>
<dbReference type="InterPro" id="IPR023209">
    <property type="entry name" value="DAO"/>
</dbReference>
<comment type="catalytic activity">
    <reaction evidence="8">
        <text>a D-alpha-amino acid + O2 + H2O = a 2-oxocarboxylate + H2O2 + NH4(+)</text>
        <dbReference type="Rhea" id="RHEA:21816"/>
        <dbReference type="ChEBI" id="CHEBI:15377"/>
        <dbReference type="ChEBI" id="CHEBI:15379"/>
        <dbReference type="ChEBI" id="CHEBI:16240"/>
        <dbReference type="ChEBI" id="CHEBI:28938"/>
        <dbReference type="ChEBI" id="CHEBI:35179"/>
        <dbReference type="ChEBI" id="CHEBI:59871"/>
        <dbReference type="EC" id="1.4.3.3"/>
    </reaction>
    <physiologicalReaction direction="left-to-right" evidence="8">
        <dbReference type="Rhea" id="RHEA:21817"/>
    </physiologicalReaction>
</comment>
<evidence type="ECO:0000256" key="5">
    <source>
        <dbReference type="ARBA" id="ARBA00023002"/>
    </source>
</evidence>
<dbReference type="SUPFAM" id="SSF51971">
    <property type="entry name" value="Nucleotide-binding domain"/>
    <property type="match status" value="1"/>
</dbReference>
<comment type="similarity">
    <text evidence="2">Belongs to the DAMOX/DASOX family.</text>
</comment>
<organism evidence="12 13">
    <name type="scientific">Jatrophihabitans endophyticus</name>
    <dbReference type="NCBI Taxonomy" id="1206085"/>
    <lineage>
        <taxon>Bacteria</taxon>
        <taxon>Bacillati</taxon>
        <taxon>Actinomycetota</taxon>
        <taxon>Actinomycetes</taxon>
        <taxon>Jatrophihabitantales</taxon>
        <taxon>Jatrophihabitantaceae</taxon>
        <taxon>Jatrophihabitans</taxon>
    </lineage>
</organism>
<feature type="region of interest" description="Disordered" evidence="10">
    <location>
        <begin position="316"/>
        <end position="344"/>
    </location>
</feature>
<dbReference type="InterPro" id="IPR006181">
    <property type="entry name" value="D-amino_acid_oxidase_CS"/>
</dbReference>
<dbReference type="PIRSF" id="PIRSF000189">
    <property type="entry name" value="D-aa_oxidase"/>
    <property type="match status" value="1"/>
</dbReference>
<evidence type="ECO:0000256" key="10">
    <source>
        <dbReference type="SAM" id="MobiDB-lite"/>
    </source>
</evidence>
<dbReference type="EMBL" id="FQVU01000001">
    <property type="protein sequence ID" value="SHF49267.1"/>
    <property type="molecule type" value="Genomic_DNA"/>
</dbReference>
<gene>
    <name evidence="12" type="ORF">SAMN05443575_0089</name>
</gene>
<evidence type="ECO:0000256" key="8">
    <source>
        <dbReference type="ARBA" id="ARBA00049547"/>
    </source>
</evidence>
<keyword evidence="3" id="KW-0285">Flavoprotein</keyword>
<dbReference type="Pfam" id="PF01266">
    <property type="entry name" value="DAO"/>
    <property type="match status" value="1"/>
</dbReference>
<feature type="binding site" evidence="9">
    <location>
        <begin position="292"/>
        <end position="297"/>
    </location>
    <ligand>
        <name>FAD</name>
        <dbReference type="ChEBI" id="CHEBI:57692"/>
    </ligand>
</feature>
<evidence type="ECO:0000256" key="4">
    <source>
        <dbReference type="ARBA" id="ARBA00022827"/>
    </source>
</evidence>
<dbReference type="PROSITE" id="PS00677">
    <property type="entry name" value="DAO"/>
    <property type="match status" value="1"/>
</dbReference>
<proteinExistence type="inferred from homology"/>
<sequence>MTVVGGGISGLATAARLLADGAAVTVVAADEPAHTTSWLAAAVWFPTHAGPPELVARWGGETFAAFEWQAGERVPGVTMRESLALYREPPGAADWHGLVASLRSARSDELPPGYAHGLRFRVPAIEMPLYLPWLFQHVTDAGGRFVARRLDTLAEAWDVAPADVVVHCAGLAAGRLTGDDSVYPVRGQIVRVPNPGVTMSVRDEAHPAGRAYVHPRSHDCILGGTLDEGRWDTEPDAATTASILRRCADLVPALAGARPIEAVAGLRPGRPTVRLAVEQTDRGPVVHNYGHGGSGVTLAWGCAAAAAALVTATTVPSTTVPSTTVPSSRRDSGADDHGRGPELS</sequence>
<evidence type="ECO:0000256" key="7">
    <source>
        <dbReference type="ARBA" id="ARBA00039751"/>
    </source>
</evidence>
<name>A0A1M5C3T3_9ACTN</name>
<evidence type="ECO:0000313" key="12">
    <source>
        <dbReference type="EMBL" id="SHF49267.1"/>
    </source>
</evidence>
<feature type="domain" description="FAD dependent oxidoreductase" evidence="11">
    <location>
        <begin position="2"/>
        <end position="309"/>
    </location>
</feature>
<keyword evidence="13" id="KW-1185">Reference proteome</keyword>
<evidence type="ECO:0000259" key="11">
    <source>
        <dbReference type="Pfam" id="PF01266"/>
    </source>
</evidence>
<evidence type="ECO:0000256" key="2">
    <source>
        <dbReference type="ARBA" id="ARBA00006730"/>
    </source>
</evidence>
<dbReference type="STRING" id="1206085.SAMN05443575_0089"/>
<dbReference type="Gene3D" id="3.30.9.10">
    <property type="entry name" value="D-Amino Acid Oxidase, subunit A, domain 2"/>
    <property type="match status" value="1"/>
</dbReference>
<feature type="binding site" evidence="9">
    <location>
        <begin position="36"/>
        <end position="37"/>
    </location>
    <ligand>
        <name>FAD</name>
        <dbReference type="ChEBI" id="CHEBI:57692"/>
    </ligand>
</feature>
<dbReference type="SUPFAM" id="SSF54373">
    <property type="entry name" value="FAD-linked reductases, C-terminal domain"/>
    <property type="match status" value="1"/>
</dbReference>
<dbReference type="InterPro" id="IPR006076">
    <property type="entry name" value="FAD-dep_OxRdtase"/>
</dbReference>
<dbReference type="GO" id="GO:0005737">
    <property type="term" value="C:cytoplasm"/>
    <property type="evidence" value="ECO:0007669"/>
    <property type="project" value="TreeGrafter"/>
</dbReference>
<evidence type="ECO:0000256" key="9">
    <source>
        <dbReference type="PIRSR" id="PIRSR000189-1"/>
    </source>
</evidence>
<feature type="binding site" evidence="9">
    <location>
        <position position="293"/>
    </location>
    <ligand>
        <name>D-dopa</name>
        <dbReference type="ChEBI" id="CHEBI:149689"/>
    </ligand>
</feature>
<dbReference type="EC" id="1.4.3.3" evidence="6"/>
<dbReference type="GO" id="GO:0019478">
    <property type="term" value="P:D-amino acid catabolic process"/>
    <property type="evidence" value="ECO:0007669"/>
    <property type="project" value="TreeGrafter"/>
</dbReference>
<dbReference type="GO" id="GO:0003884">
    <property type="term" value="F:D-amino-acid oxidase activity"/>
    <property type="evidence" value="ECO:0007669"/>
    <property type="project" value="UniProtKB-EC"/>
</dbReference>
<evidence type="ECO:0000256" key="1">
    <source>
        <dbReference type="ARBA" id="ARBA00001974"/>
    </source>
</evidence>
<feature type="compositionally biased region" description="Low complexity" evidence="10">
    <location>
        <begin position="316"/>
        <end position="327"/>
    </location>
</feature>
<protein>
    <recommendedName>
        <fullName evidence="7">D-amino-acid oxidase</fullName>
        <ecNumber evidence="6">1.4.3.3</ecNumber>
    </recommendedName>
</protein>
<dbReference type="PANTHER" id="PTHR11530">
    <property type="entry name" value="D-AMINO ACID OXIDASE"/>
    <property type="match status" value="1"/>
</dbReference>
<dbReference type="AlphaFoldDB" id="A0A1M5C3T3"/>
<evidence type="ECO:0000256" key="3">
    <source>
        <dbReference type="ARBA" id="ARBA00022630"/>
    </source>
</evidence>
<accession>A0A1M5C3T3</accession>
<feature type="binding site" evidence="9">
    <location>
        <position position="267"/>
    </location>
    <ligand>
        <name>D-dopa</name>
        <dbReference type="ChEBI" id="CHEBI:149689"/>
    </ligand>
</feature>
<evidence type="ECO:0000313" key="13">
    <source>
        <dbReference type="Proteomes" id="UP000186132"/>
    </source>
</evidence>
<dbReference type="Proteomes" id="UP000186132">
    <property type="component" value="Unassembled WGS sequence"/>
</dbReference>
<comment type="cofactor">
    <cofactor evidence="1 9">
        <name>FAD</name>
        <dbReference type="ChEBI" id="CHEBI:57692"/>
    </cofactor>
</comment>
<dbReference type="PANTHER" id="PTHR11530:SF11">
    <property type="entry name" value="D-ASPARTATE OXIDASE"/>
    <property type="match status" value="1"/>
</dbReference>
<feature type="compositionally biased region" description="Basic and acidic residues" evidence="10">
    <location>
        <begin position="328"/>
        <end position="344"/>
    </location>
</feature>